<keyword evidence="13" id="KW-1185">Reference proteome</keyword>
<evidence type="ECO:0000256" key="6">
    <source>
        <dbReference type="ARBA" id="ARBA00022679"/>
    </source>
</evidence>
<dbReference type="RefSeq" id="WP_345331010.1">
    <property type="nucleotide sequence ID" value="NZ_BAABJI010000002.1"/>
</dbReference>
<dbReference type="Gene3D" id="3.20.20.80">
    <property type="entry name" value="Glycosidases"/>
    <property type="match status" value="3"/>
</dbReference>
<dbReference type="PANTHER" id="PTHR32438">
    <property type="entry name" value="4-ALPHA-GLUCANOTRANSFERASE DPE1, CHLOROPLASTIC/AMYLOPLASTIC"/>
    <property type="match status" value="1"/>
</dbReference>
<dbReference type="NCBIfam" id="TIGR02401">
    <property type="entry name" value="trehalose_TreY"/>
    <property type="match status" value="1"/>
</dbReference>
<dbReference type="PANTHER" id="PTHR32438:SF5">
    <property type="entry name" value="4-ALPHA-GLUCANOTRANSFERASE DPE1, CHLOROPLASTIC_AMYLOPLASTIC"/>
    <property type="match status" value="1"/>
</dbReference>
<evidence type="ECO:0000256" key="3">
    <source>
        <dbReference type="ARBA" id="ARBA00012560"/>
    </source>
</evidence>
<dbReference type="Gene3D" id="3.30.1590.10">
    <property type="entry name" value="Maltooligosyl trehalose synthase, domain 2"/>
    <property type="match status" value="1"/>
</dbReference>
<dbReference type="EMBL" id="BAABJI010000002">
    <property type="protein sequence ID" value="GAA4916111.1"/>
    <property type="molecule type" value="Genomic_DNA"/>
</dbReference>
<dbReference type="InterPro" id="IPR017853">
    <property type="entry name" value="GH"/>
</dbReference>
<dbReference type="Gene3D" id="1.10.10.470">
    <property type="entry name" value="Maltooligosyl trehalose synthase, domain 4"/>
    <property type="match status" value="1"/>
</dbReference>
<evidence type="ECO:0000259" key="11">
    <source>
        <dbReference type="SMART" id="SM00642"/>
    </source>
</evidence>
<dbReference type="InterPro" id="IPR003385">
    <property type="entry name" value="Glyco_hydro_77"/>
</dbReference>
<dbReference type="Gene3D" id="3.30.750.90">
    <property type="match status" value="1"/>
</dbReference>
<accession>A0ABP9FWI8</accession>
<comment type="similarity">
    <text evidence="2 10">Belongs to the disproportionating enzyme family.</text>
</comment>
<gene>
    <name evidence="12" type="ORF">GCM10023313_19570</name>
</gene>
<dbReference type="Proteomes" id="UP001501436">
    <property type="component" value="Unassembled WGS sequence"/>
</dbReference>
<comment type="catalytic activity">
    <reaction evidence="1 10">
        <text>Transfers a segment of a (1-&gt;4)-alpha-D-glucan to a new position in an acceptor, which may be glucose or a (1-&gt;4)-alpha-D-glucan.</text>
        <dbReference type="EC" id="2.4.1.25"/>
    </reaction>
</comment>
<dbReference type="EC" id="2.4.1.25" evidence="3 10"/>
<evidence type="ECO:0000313" key="12">
    <source>
        <dbReference type="EMBL" id="GAA4916111.1"/>
    </source>
</evidence>
<dbReference type="SMART" id="SM00642">
    <property type="entry name" value="Aamy"/>
    <property type="match status" value="1"/>
</dbReference>
<name>A0ABP9FWI8_9SPHI</name>
<dbReference type="InterPro" id="IPR006047">
    <property type="entry name" value="GH13_cat_dom"/>
</dbReference>
<keyword evidence="7 10" id="KW-0119">Carbohydrate metabolism</keyword>
<evidence type="ECO:0000256" key="7">
    <source>
        <dbReference type="ARBA" id="ARBA00023277"/>
    </source>
</evidence>
<dbReference type="Pfam" id="PF02446">
    <property type="entry name" value="Glyco_hydro_77"/>
    <property type="match status" value="1"/>
</dbReference>
<reference evidence="13" key="1">
    <citation type="journal article" date="2019" name="Int. J. Syst. Evol. Microbiol.">
        <title>The Global Catalogue of Microorganisms (GCM) 10K type strain sequencing project: providing services to taxonomists for standard genome sequencing and annotation.</title>
        <authorList>
            <consortium name="The Broad Institute Genomics Platform"/>
            <consortium name="The Broad Institute Genome Sequencing Center for Infectious Disease"/>
            <person name="Wu L."/>
            <person name="Ma J."/>
        </authorList>
    </citation>
    <scope>NUCLEOTIDE SEQUENCE [LARGE SCALE GENOMIC DNA]</scope>
    <source>
        <strain evidence="13">JCM 18283</strain>
    </source>
</reference>
<sequence length="1403" mass="160206">MFNPVATYRIQFNKDFTFTDLERIIPYLQSLGIKTLYASPIFEAVPGSTHGYDVTNPHVINPEIGTLKQLRQISKRLKESGINWLQDIVPNHMAFDTKNSWLMDVLEKGTLSAYASFFDTAGTSELFEGKIMLPFLGSSLEDVINNDELKLTYADGAFYLSYYDNNYPVNISTYDAVLSAVKGKDSALKKLLQEIKQTHQNDDVSAFTIAFNELKIQLKSLFSGEGYKGKIDRAIQLINQDKAELSQLVEMQYYRLCNWQETDSKINFRRFFTVNGLICLNMQNPNVFTNYHKFIASLLKEGVFQGVRVDHVDGLYDPTGYLENLRKLVGNDVYIVVEKILEKDEQLPESWPIEGATGYEFLAVINNLLTNADGEKQFTSLYNRLTGNGKLSEADIHEKKAYILKQHMAGELANLTRYFCEFNLIGEHEHQQTDHEKLKEAIARFLIYCPVYRYYGNTMPLAADEAKQVSAIIKKIKESDAELKQSAMLLEQALLKNPEEKAAEYADNALSFYQRCMQLSGPLMAKGVEDTLMYTYNRFAAHNEVGDAPDAFGMPVDEFHAYMKHRQAHWPLALNGTSTHDTKRGEDVRARLNALSAMPDLWSKAAEQWIKENSQPDGDKVLDVNDIYLIFQTIVGAYSMPGQGDDNFEQRLHDYLEKALREGKQHSQWAQPDEDYETAAKNFASRLLDNGSPFWKSFSGIHPQLADHGIVNSLSQLLLKFTCPGVPDIYQGCERWDLSLVDPDNRRDVDYTLSDTLLKDIQLGAREDIKRLWNERYTASIKLWLTKSLLAIRIKYSEVFTSGKYVPLKVKGKYKQHILAYARHYQQQWIVTVIPLHLPVIKANIAEESINWASTRIVLPEGIPESYYNELAGTEGRSQEDELFIKDVFADYLPLGLISFKRQESPRGSGLLLHITSLPSDFGVGDLGPQALAFAHALAYSQQKYWQLLPLTPTEMVNSHSPYSSFSSMAGNTLLISPELLAKDGLLTNDDLKAHAMPSKAEVDYVAAERIKQQLLNIAWGIFQKQGENSQADFASYCREQDAWLNDFALYVVIKQHHGGKPWYEWHQDYSQRKDKSLKAFGRKYADEVLKAKWMQYIFAKQWQGLRSYCNDLGVKLFGDLPFYVSYDSADVWAHREFFNLDEQGKMLGVAGVPPDYFNADGQLWGMPVFCWDKLKQQNYSWWVQRIKKNMELFDVLRLDHFRAFAAYWDVPADETTAINGKWQQGPGNHFFETLKAELGELPLVAEDLGDIDDAVYQLRDEFSLPGMKVLQFAFGDNMPQSPYIPHNYTANYIVYTGTHDNNTTVGWFRQDAGKPEKRRLFDYTGIKIKSGNVHEVMIRLAMNSVANTCIIPVQDLLGLDEESRMNIPASSSKNWLWRLKPGQLGQKDIKKLLKWTLAGNRV</sequence>
<dbReference type="CDD" id="cd11336">
    <property type="entry name" value="AmyAc_MTSase"/>
    <property type="match status" value="1"/>
</dbReference>
<evidence type="ECO:0000256" key="10">
    <source>
        <dbReference type="RuleBase" id="RU361207"/>
    </source>
</evidence>
<dbReference type="Pfam" id="PF00128">
    <property type="entry name" value="Alpha-amylase"/>
    <property type="match status" value="1"/>
</dbReference>
<evidence type="ECO:0000256" key="1">
    <source>
        <dbReference type="ARBA" id="ARBA00000439"/>
    </source>
</evidence>
<comment type="caution">
    <text evidence="12">The sequence shown here is derived from an EMBL/GenBank/DDBJ whole genome shotgun (WGS) entry which is preliminary data.</text>
</comment>
<keyword evidence="6 10" id="KW-0808">Transferase</keyword>
<feature type="domain" description="Glycosyl hydrolase family 13 catalytic" evidence="11">
    <location>
        <begin position="16"/>
        <end position="483"/>
    </location>
</feature>
<evidence type="ECO:0000256" key="4">
    <source>
        <dbReference type="ARBA" id="ARBA00020295"/>
    </source>
</evidence>
<proteinExistence type="inferred from homology"/>
<evidence type="ECO:0000256" key="8">
    <source>
        <dbReference type="ARBA" id="ARBA00031423"/>
    </source>
</evidence>
<evidence type="ECO:0000313" key="13">
    <source>
        <dbReference type="Proteomes" id="UP001501436"/>
    </source>
</evidence>
<evidence type="ECO:0000256" key="2">
    <source>
        <dbReference type="ARBA" id="ARBA00005684"/>
    </source>
</evidence>
<keyword evidence="5 10" id="KW-0328">Glycosyltransferase</keyword>
<evidence type="ECO:0000256" key="9">
    <source>
        <dbReference type="ARBA" id="ARBA00031501"/>
    </source>
</evidence>
<organism evidence="12 13">
    <name type="scientific">Mucilaginibacter defluvii</name>
    <dbReference type="NCBI Taxonomy" id="1196019"/>
    <lineage>
        <taxon>Bacteria</taxon>
        <taxon>Pseudomonadati</taxon>
        <taxon>Bacteroidota</taxon>
        <taxon>Sphingobacteriia</taxon>
        <taxon>Sphingobacteriales</taxon>
        <taxon>Sphingobacteriaceae</taxon>
        <taxon>Mucilaginibacter</taxon>
    </lineage>
</organism>
<dbReference type="InterPro" id="IPR012767">
    <property type="entry name" value="Trehalose_TreY"/>
</dbReference>
<dbReference type="NCBIfam" id="TIGR00217">
    <property type="entry name" value="malQ"/>
    <property type="match status" value="1"/>
</dbReference>
<dbReference type="SUPFAM" id="SSF51445">
    <property type="entry name" value="(Trans)glycosidases"/>
    <property type="match status" value="2"/>
</dbReference>
<evidence type="ECO:0000256" key="5">
    <source>
        <dbReference type="ARBA" id="ARBA00022676"/>
    </source>
</evidence>
<dbReference type="InterPro" id="IPR013797">
    <property type="entry name" value="Maltooligo_trehalose_synth_4"/>
</dbReference>
<dbReference type="NCBIfam" id="NF011080">
    <property type="entry name" value="PRK14508.1-3"/>
    <property type="match status" value="1"/>
</dbReference>
<protein>
    <recommendedName>
        <fullName evidence="4 10">4-alpha-glucanotransferase</fullName>
        <ecNumber evidence="3 10">2.4.1.25</ecNumber>
    </recommendedName>
    <alternativeName>
        <fullName evidence="8 10">Amylomaltase</fullName>
    </alternativeName>
    <alternativeName>
        <fullName evidence="9 10">Disproportionating enzyme</fullName>
    </alternativeName>
</protein>
<dbReference type="NCBIfam" id="NF011079">
    <property type="entry name" value="PRK14508.1-2"/>
    <property type="match status" value="1"/>
</dbReference>